<accession>A0A1Z3HV10</accession>
<dbReference type="AlphaFoldDB" id="A0A1Z3HV10"/>
<proteinExistence type="predicted"/>
<organism evidence="1 2">
    <name type="scientific">Halomicronema hongdechloris C2206</name>
    <dbReference type="NCBI Taxonomy" id="1641165"/>
    <lineage>
        <taxon>Bacteria</taxon>
        <taxon>Bacillati</taxon>
        <taxon>Cyanobacteriota</taxon>
        <taxon>Cyanophyceae</taxon>
        <taxon>Nodosilineales</taxon>
        <taxon>Nodosilineaceae</taxon>
        <taxon>Halomicronema</taxon>
    </lineage>
</organism>
<gene>
    <name evidence="1" type="ORF">XM38_050910</name>
</gene>
<dbReference type="KEGG" id="hhg:XM38_050910"/>
<evidence type="ECO:0000313" key="1">
    <source>
        <dbReference type="EMBL" id="ASC74116.1"/>
    </source>
</evidence>
<keyword evidence="2" id="KW-1185">Reference proteome</keyword>
<evidence type="ECO:0000313" key="2">
    <source>
        <dbReference type="Proteomes" id="UP000191901"/>
    </source>
</evidence>
<reference evidence="1 2" key="1">
    <citation type="journal article" date="2016" name="Biochim. Biophys. Acta">
        <title>Characterization of red-shifted phycobilisomes isolated from the chlorophyll f-containing cyanobacterium Halomicronema hongdechloris.</title>
        <authorList>
            <person name="Li Y."/>
            <person name="Lin Y."/>
            <person name="Garvey C.J."/>
            <person name="Birch D."/>
            <person name="Corkery R.W."/>
            <person name="Loughlin P.C."/>
            <person name="Scheer H."/>
            <person name="Willows R.D."/>
            <person name="Chen M."/>
        </authorList>
    </citation>
    <scope>NUCLEOTIDE SEQUENCE [LARGE SCALE GENOMIC DNA]</scope>
    <source>
        <strain evidence="1 2">C2206</strain>
    </source>
</reference>
<dbReference type="EMBL" id="CP021983">
    <property type="protein sequence ID" value="ASC74116.1"/>
    <property type="molecule type" value="Genomic_DNA"/>
</dbReference>
<protein>
    <submittedName>
        <fullName evidence="1">Uncharacterized protein</fullName>
    </submittedName>
</protein>
<sequence length="39" mass="3900">MSIGAVALLVTLVAAAVFALLGLVHAGRRISPFPELPAG</sequence>
<name>A0A1Z3HV10_9CYAN</name>
<dbReference type="Proteomes" id="UP000191901">
    <property type="component" value="Chromosome"/>
</dbReference>